<dbReference type="Proteomes" id="UP000827549">
    <property type="component" value="Chromosome 3"/>
</dbReference>
<dbReference type="PANTHER" id="PTHR10828:SF38">
    <property type="entry name" value="ARSENICAL-RESISTANCE PROTEIN 2-RELATED"/>
    <property type="match status" value="1"/>
</dbReference>
<dbReference type="InterPro" id="IPR036873">
    <property type="entry name" value="Rhodanese-like_dom_sf"/>
</dbReference>
<feature type="domain" description="Rhodanese" evidence="1">
    <location>
        <begin position="75"/>
        <end position="176"/>
    </location>
</feature>
<evidence type="ECO:0000313" key="3">
    <source>
        <dbReference type="Proteomes" id="UP000827549"/>
    </source>
</evidence>
<dbReference type="SUPFAM" id="SSF52821">
    <property type="entry name" value="Rhodanese/Cell cycle control phosphatase"/>
    <property type="match status" value="1"/>
</dbReference>
<accession>A0AAF0Y778</accession>
<dbReference type="SMART" id="SM00450">
    <property type="entry name" value="RHOD"/>
    <property type="match status" value="1"/>
</dbReference>
<dbReference type="Gene3D" id="3.40.250.10">
    <property type="entry name" value="Rhodanese-like domain"/>
    <property type="match status" value="1"/>
</dbReference>
<dbReference type="InterPro" id="IPR001763">
    <property type="entry name" value="Rhodanese-like_dom"/>
</dbReference>
<dbReference type="GO" id="GO:0005634">
    <property type="term" value="C:nucleus"/>
    <property type="evidence" value="ECO:0007669"/>
    <property type="project" value="TreeGrafter"/>
</dbReference>
<proteinExistence type="predicted"/>
<dbReference type="GO" id="GO:0005737">
    <property type="term" value="C:cytoplasm"/>
    <property type="evidence" value="ECO:0007669"/>
    <property type="project" value="TreeGrafter"/>
</dbReference>
<dbReference type="RefSeq" id="XP_062627372.1">
    <property type="nucleotide sequence ID" value="XM_062771388.1"/>
</dbReference>
<dbReference type="GeneID" id="87808103"/>
<reference evidence="2" key="1">
    <citation type="submission" date="2023-10" db="EMBL/GenBank/DDBJ databases">
        <authorList>
            <person name="Noh H."/>
        </authorList>
    </citation>
    <scope>NUCLEOTIDE SEQUENCE</scope>
    <source>
        <strain evidence="2">DUCC4014</strain>
    </source>
</reference>
<gene>
    <name evidence="2" type="primary">ibp1</name>
    <name evidence="2" type="ORF">LOC62_03G004871</name>
</gene>
<name>A0AAF0Y778_9TREE</name>
<dbReference type="Pfam" id="PF00581">
    <property type="entry name" value="Rhodanese"/>
    <property type="match status" value="1"/>
</dbReference>
<protein>
    <submittedName>
        <fullName evidence="2">Dual specificity phosphatase ibp1</fullName>
    </submittedName>
</protein>
<dbReference type="AlphaFoldDB" id="A0AAF0Y778"/>
<organism evidence="2 3">
    <name type="scientific">Vanrija pseudolonga</name>
    <dbReference type="NCBI Taxonomy" id="143232"/>
    <lineage>
        <taxon>Eukaryota</taxon>
        <taxon>Fungi</taxon>
        <taxon>Dikarya</taxon>
        <taxon>Basidiomycota</taxon>
        <taxon>Agaricomycotina</taxon>
        <taxon>Tremellomycetes</taxon>
        <taxon>Trichosporonales</taxon>
        <taxon>Trichosporonaceae</taxon>
        <taxon>Vanrija</taxon>
    </lineage>
</organism>
<dbReference type="GO" id="GO:0004725">
    <property type="term" value="F:protein tyrosine phosphatase activity"/>
    <property type="evidence" value="ECO:0007669"/>
    <property type="project" value="TreeGrafter"/>
</dbReference>
<dbReference type="EMBL" id="CP086716">
    <property type="protein sequence ID" value="WOO81340.1"/>
    <property type="molecule type" value="Genomic_DNA"/>
</dbReference>
<dbReference type="PROSITE" id="PS50206">
    <property type="entry name" value="RHODANESE_3"/>
    <property type="match status" value="1"/>
</dbReference>
<evidence type="ECO:0000259" key="1">
    <source>
        <dbReference type="PROSITE" id="PS50206"/>
    </source>
</evidence>
<evidence type="ECO:0000313" key="2">
    <source>
        <dbReference type="EMBL" id="WOO81340.1"/>
    </source>
</evidence>
<sequence length="187" mass="20611">MRLARALLPAARPLVRASTASAPGLSLRACTQPALLRHHRALSTPSRSTTMAKPTYRYISADDLAALLKSEPEGAFKSWAVIDVRDSDFAGGNIVGAANYPSEVFLAEVDALVRRAENVPVIVFHCALSQVRGPKAARRYAEARETQLKDAAPAQEILVLRQGFEGFQSRYRDDKALVEKFNKFYHD</sequence>
<dbReference type="PANTHER" id="PTHR10828">
    <property type="entry name" value="M-PHASE INDUCER PHOSPHATASE DUAL SPECIFICITY PHOSPHATASE CDC25"/>
    <property type="match status" value="1"/>
</dbReference>
<keyword evidence="3" id="KW-1185">Reference proteome</keyword>